<feature type="region of interest" description="Disordered" evidence="12">
    <location>
        <begin position="1"/>
        <end position="23"/>
    </location>
</feature>
<keyword evidence="4" id="KW-0328">Glycosyltransferase</keyword>
<feature type="transmembrane region" description="Helical" evidence="13">
    <location>
        <begin position="150"/>
        <end position="168"/>
    </location>
</feature>
<dbReference type="Proteomes" id="UP001652580">
    <property type="component" value="Chromosome 2"/>
</dbReference>
<dbReference type="InterPro" id="IPR050271">
    <property type="entry name" value="UDP-glycosyltransferase"/>
</dbReference>
<dbReference type="PANTHER" id="PTHR48043:SF24">
    <property type="entry name" value="UDP-GLUCURONOSYLTRANSFERASE 3A2"/>
    <property type="match status" value="1"/>
</dbReference>
<evidence type="ECO:0000256" key="13">
    <source>
        <dbReference type="SAM" id="Phobius"/>
    </source>
</evidence>
<dbReference type="EC" id="2.4.1.17" evidence="3"/>
<comment type="similarity">
    <text evidence="2">Belongs to the UDP-glycosyltransferase family.</text>
</comment>
<dbReference type="GO" id="GO:0015020">
    <property type="term" value="F:glucuronosyltransferase activity"/>
    <property type="evidence" value="ECO:0007669"/>
    <property type="project" value="UniProtKB-EC"/>
</dbReference>
<evidence type="ECO:0000256" key="8">
    <source>
        <dbReference type="ARBA" id="ARBA00022989"/>
    </source>
</evidence>
<keyword evidence="7" id="KW-0732">Signal</keyword>
<evidence type="ECO:0000256" key="10">
    <source>
        <dbReference type="ARBA" id="ARBA00023180"/>
    </source>
</evidence>
<comment type="subcellular location">
    <subcellularLocation>
        <location evidence="1">Membrane</location>
        <topology evidence="1">Single-pass membrane protein</topology>
    </subcellularLocation>
</comment>
<keyword evidence="8 13" id="KW-1133">Transmembrane helix</keyword>
<keyword evidence="10" id="KW-0325">Glycoprotein</keyword>
<evidence type="ECO:0000256" key="9">
    <source>
        <dbReference type="ARBA" id="ARBA00023136"/>
    </source>
</evidence>
<keyword evidence="5" id="KW-0808">Transferase</keyword>
<dbReference type="GeneID" id="103001075"/>
<gene>
    <name evidence="15" type="primary">LOC103001075</name>
</gene>
<comment type="catalytic activity">
    <reaction evidence="11">
        <text>glucuronate acceptor + UDP-alpha-D-glucuronate = acceptor beta-D-glucuronoside + UDP + H(+)</text>
        <dbReference type="Rhea" id="RHEA:21032"/>
        <dbReference type="ChEBI" id="CHEBI:15378"/>
        <dbReference type="ChEBI" id="CHEBI:58052"/>
        <dbReference type="ChEBI" id="CHEBI:58223"/>
        <dbReference type="ChEBI" id="CHEBI:132367"/>
        <dbReference type="ChEBI" id="CHEBI:132368"/>
        <dbReference type="EC" id="2.4.1.17"/>
    </reaction>
</comment>
<evidence type="ECO:0000256" key="4">
    <source>
        <dbReference type="ARBA" id="ARBA00022676"/>
    </source>
</evidence>
<sequence>MAEGRKQNTLSTRKNCSKDKNKEMGHPHVHLFVTHGGINSVIEAIQHGMPMVEISLFGDQPENLLRVEAKNFGVSIQLKQIKAETLALNMKQVIEDKRQKSAMVDTSIMKHSHPLTPSQRLVGWIDHILQTGGAVHLKPHTFQQLWHEQYLLDVFLFLLAVTLGTTWLCGQLLGLAARCCVGPGT</sequence>
<evidence type="ECO:0000256" key="5">
    <source>
        <dbReference type="ARBA" id="ARBA00022679"/>
    </source>
</evidence>
<evidence type="ECO:0000256" key="1">
    <source>
        <dbReference type="ARBA" id="ARBA00004167"/>
    </source>
</evidence>
<name>A0A384AY64_BALAC</name>
<dbReference type="GO" id="GO:0043541">
    <property type="term" value="C:UDP-N-acetylglucosamine transferase complex"/>
    <property type="evidence" value="ECO:0007669"/>
    <property type="project" value="TreeGrafter"/>
</dbReference>
<evidence type="ECO:0000313" key="15">
    <source>
        <dbReference type="RefSeq" id="XP_007192330.1"/>
    </source>
</evidence>
<dbReference type="InterPro" id="IPR002213">
    <property type="entry name" value="UDP_glucos_trans"/>
</dbReference>
<keyword evidence="6 13" id="KW-0812">Transmembrane</keyword>
<evidence type="ECO:0000256" key="7">
    <source>
        <dbReference type="ARBA" id="ARBA00022729"/>
    </source>
</evidence>
<protein>
    <recommendedName>
        <fullName evidence="3">glucuronosyltransferase</fullName>
        <ecNumber evidence="3">2.4.1.17</ecNumber>
    </recommendedName>
</protein>
<accession>A0A384AY64</accession>
<dbReference type="STRING" id="310752.A0A384AY64"/>
<organism evidence="14 15">
    <name type="scientific">Balaenoptera acutorostrata</name>
    <name type="common">Common minke whale</name>
    <name type="synonym">Balaena rostrata</name>
    <dbReference type="NCBI Taxonomy" id="9767"/>
    <lineage>
        <taxon>Eukaryota</taxon>
        <taxon>Metazoa</taxon>
        <taxon>Chordata</taxon>
        <taxon>Craniata</taxon>
        <taxon>Vertebrata</taxon>
        <taxon>Euteleostomi</taxon>
        <taxon>Mammalia</taxon>
        <taxon>Eutheria</taxon>
        <taxon>Laurasiatheria</taxon>
        <taxon>Artiodactyla</taxon>
        <taxon>Whippomorpha</taxon>
        <taxon>Cetacea</taxon>
        <taxon>Mysticeti</taxon>
        <taxon>Balaenopteridae</taxon>
        <taxon>Balaenoptera</taxon>
    </lineage>
</organism>
<keyword evidence="9 13" id="KW-0472">Membrane</keyword>
<evidence type="ECO:0000256" key="11">
    <source>
        <dbReference type="ARBA" id="ARBA00047475"/>
    </source>
</evidence>
<dbReference type="InParanoid" id="A0A384AY64"/>
<dbReference type="SUPFAM" id="SSF53756">
    <property type="entry name" value="UDP-Glycosyltransferase/glycogen phosphorylase"/>
    <property type="match status" value="1"/>
</dbReference>
<evidence type="ECO:0000313" key="14">
    <source>
        <dbReference type="Proteomes" id="UP001652580"/>
    </source>
</evidence>
<dbReference type="PANTHER" id="PTHR48043">
    <property type="entry name" value="EG:EG0003.4 PROTEIN-RELATED"/>
    <property type="match status" value="1"/>
</dbReference>
<proteinExistence type="inferred from homology"/>
<evidence type="ECO:0000256" key="6">
    <source>
        <dbReference type="ARBA" id="ARBA00022692"/>
    </source>
</evidence>
<dbReference type="KEGG" id="bacu:103001075"/>
<evidence type="ECO:0000256" key="12">
    <source>
        <dbReference type="SAM" id="MobiDB-lite"/>
    </source>
</evidence>
<reference evidence="14" key="1">
    <citation type="submission" date="2025-05" db="UniProtKB">
        <authorList>
            <consortium name="RefSeq"/>
        </authorList>
    </citation>
    <scope>NUCLEOTIDE SEQUENCE [LARGE SCALE GENOMIC DNA]</scope>
</reference>
<dbReference type="Gene3D" id="3.40.50.2000">
    <property type="entry name" value="Glycogen Phosphorylase B"/>
    <property type="match status" value="1"/>
</dbReference>
<dbReference type="AlphaFoldDB" id="A0A384AY64"/>
<reference evidence="15" key="2">
    <citation type="submission" date="2025-08" db="UniProtKB">
        <authorList>
            <consortium name="RefSeq"/>
        </authorList>
    </citation>
    <scope>IDENTIFICATION</scope>
</reference>
<dbReference type="RefSeq" id="XP_007192330.1">
    <property type="nucleotide sequence ID" value="XM_007192268.1"/>
</dbReference>
<dbReference type="Pfam" id="PF00201">
    <property type="entry name" value="UDPGT"/>
    <property type="match status" value="1"/>
</dbReference>
<evidence type="ECO:0000256" key="3">
    <source>
        <dbReference type="ARBA" id="ARBA00012544"/>
    </source>
</evidence>
<evidence type="ECO:0000256" key="2">
    <source>
        <dbReference type="ARBA" id="ARBA00009995"/>
    </source>
</evidence>
<keyword evidence="14" id="KW-1185">Reference proteome</keyword>